<name>A0A453R761_AEGTS</name>
<reference evidence="2" key="3">
    <citation type="journal article" date="2017" name="Nature">
        <title>Genome sequence of the progenitor of the wheat D genome Aegilops tauschii.</title>
        <authorList>
            <person name="Luo M.C."/>
            <person name="Gu Y.Q."/>
            <person name="Puiu D."/>
            <person name="Wang H."/>
            <person name="Twardziok S.O."/>
            <person name="Deal K.R."/>
            <person name="Huo N."/>
            <person name="Zhu T."/>
            <person name="Wang L."/>
            <person name="Wang Y."/>
            <person name="McGuire P.E."/>
            <person name="Liu S."/>
            <person name="Long H."/>
            <person name="Ramasamy R.K."/>
            <person name="Rodriguez J.C."/>
            <person name="Van S.L."/>
            <person name="Yuan L."/>
            <person name="Wang Z."/>
            <person name="Xia Z."/>
            <person name="Xiao L."/>
            <person name="Anderson O.D."/>
            <person name="Ouyang S."/>
            <person name="Liang Y."/>
            <person name="Zimin A.V."/>
            <person name="Pertea G."/>
            <person name="Qi P."/>
            <person name="Bennetzen J.L."/>
            <person name="Dai X."/>
            <person name="Dawson M.W."/>
            <person name="Muller H.G."/>
            <person name="Kugler K."/>
            <person name="Rivarola-Duarte L."/>
            <person name="Spannagl M."/>
            <person name="Mayer K.F.X."/>
            <person name="Lu F.H."/>
            <person name="Bevan M.W."/>
            <person name="Leroy P."/>
            <person name="Li P."/>
            <person name="You F.M."/>
            <person name="Sun Q."/>
            <person name="Liu Z."/>
            <person name="Lyons E."/>
            <person name="Wicker T."/>
            <person name="Salzberg S.L."/>
            <person name="Devos K.M."/>
            <person name="Dvorak J."/>
        </authorList>
    </citation>
    <scope>NUCLEOTIDE SEQUENCE [LARGE SCALE GENOMIC DNA]</scope>
    <source>
        <strain evidence="2">cv. AL8/78</strain>
    </source>
</reference>
<proteinExistence type="predicted"/>
<keyword evidence="3" id="KW-1185">Reference proteome</keyword>
<accession>A0A453R761</accession>
<reference evidence="2" key="5">
    <citation type="journal article" date="2021" name="G3 (Bethesda)">
        <title>Aegilops tauschii genome assembly Aet v5.0 features greater sequence contiguity and improved annotation.</title>
        <authorList>
            <person name="Wang L."/>
            <person name="Zhu T."/>
            <person name="Rodriguez J.C."/>
            <person name="Deal K.R."/>
            <person name="Dubcovsky J."/>
            <person name="McGuire P.E."/>
            <person name="Lux T."/>
            <person name="Spannagl M."/>
            <person name="Mayer K.F.X."/>
            <person name="Baldrich P."/>
            <person name="Meyers B.C."/>
            <person name="Huo N."/>
            <person name="Gu Y.Q."/>
            <person name="Zhou H."/>
            <person name="Devos K.M."/>
            <person name="Bennetzen J.L."/>
            <person name="Unver T."/>
            <person name="Budak H."/>
            <person name="Gulick P.J."/>
            <person name="Galiba G."/>
            <person name="Kalapos B."/>
            <person name="Nelson D.R."/>
            <person name="Li P."/>
            <person name="You F.M."/>
            <person name="Luo M.C."/>
            <person name="Dvorak J."/>
        </authorList>
    </citation>
    <scope>NUCLEOTIDE SEQUENCE [LARGE SCALE GENOMIC DNA]</scope>
    <source>
        <strain evidence="2">cv. AL8/78</strain>
    </source>
</reference>
<sequence>MFIRQKDAIDTFTLSIKRHRGQGLVYITPWQICLNWQLDFQRKSLLFVLKSLFFTAAVLILLSFSFCCNKCTKISHRIGC</sequence>
<evidence type="ECO:0000256" key="1">
    <source>
        <dbReference type="SAM" id="Phobius"/>
    </source>
</evidence>
<dbReference type="AlphaFoldDB" id="A0A453R761"/>
<reference evidence="3" key="2">
    <citation type="journal article" date="2017" name="Nat. Plants">
        <title>The Aegilops tauschii genome reveals multiple impacts of transposons.</title>
        <authorList>
            <person name="Zhao G."/>
            <person name="Zou C."/>
            <person name="Li K."/>
            <person name="Wang K."/>
            <person name="Li T."/>
            <person name="Gao L."/>
            <person name="Zhang X."/>
            <person name="Wang H."/>
            <person name="Yang Z."/>
            <person name="Liu X."/>
            <person name="Jiang W."/>
            <person name="Mao L."/>
            <person name="Kong X."/>
            <person name="Jiao Y."/>
            <person name="Jia J."/>
        </authorList>
    </citation>
    <scope>NUCLEOTIDE SEQUENCE [LARGE SCALE GENOMIC DNA]</scope>
    <source>
        <strain evidence="3">cv. AL8/78</strain>
    </source>
</reference>
<dbReference type="Proteomes" id="UP000015105">
    <property type="component" value="Chromosome 7D"/>
</dbReference>
<evidence type="ECO:0000313" key="2">
    <source>
        <dbReference type="EnsemblPlants" id="AET7Gv20485700.1"/>
    </source>
</evidence>
<dbReference type="Gramene" id="AET7Gv20485700.1">
    <property type="protein sequence ID" value="AET7Gv20485700.1"/>
    <property type="gene ID" value="AET7Gv20485700"/>
</dbReference>
<keyword evidence="1" id="KW-0472">Membrane</keyword>
<dbReference type="EnsemblPlants" id="AET7Gv20485700.1">
    <property type="protein sequence ID" value="AET7Gv20485700.1"/>
    <property type="gene ID" value="AET7Gv20485700"/>
</dbReference>
<reference evidence="2" key="4">
    <citation type="submission" date="2019-03" db="UniProtKB">
        <authorList>
            <consortium name="EnsemblPlants"/>
        </authorList>
    </citation>
    <scope>IDENTIFICATION</scope>
</reference>
<reference evidence="3" key="1">
    <citation type="journal article" date="2014" name="Science">
        <title>Ancient hybridizations among the ancestral genomes of bread wheat.</title>
        <authorList>
            <consortium name="International Wheat Genome Sequencing Consortium,"/>
            <person name="Marcussen T."/>
            <person name="Sandve S.R."/>
            <person name="Heier L."/>
            <person name="Spannagl M."/>
            <person name="Pfeifer M."/>
            <person name="Jakobsen K.S."/>
            <person name="Wulff B.B."/>
            <person name="Steuernagel B."/>
            <person name="Mayer K.F."/>
            <person name="Olsen O.A."/>
        </authorList>
    </citation>
    <scope>NUCLEOTIDE SEQUENCE [LARGE SCALE GENOMIC DNA]</scope>
    <source>
        <strain evidence="3">cv. AL8/78</strain>
    </source>
</reference>
<keyword evidence="1" id="KW-0812">Transmembrane</keyword>
<feature type="transmembrane region" description="Helical" evidence="1">
    <location>
        <begin position="45"/>
        <end position="66"/>
    </location>
</feature>
<organism evidence="2 3">
    <name type="scientific">Aegilops tauschii subsp. strangulata</name>
    <name type="common">Goatgrass</name>
    <dbReference type="NCBI Taxonomy" id="200361"/>
    <lineage>
        <taxon>Eukaryota</taxon>
        <taxon>Viridiplantae</taxon>
        <taxon>Streptophyta</taxon>
        <taxon>Embryophyta</taxon>
        <taxon>Tracheophyta</taxon>
        <taxon>Spermatophyta</taxon>
        <taxon>Magnoliopsida</taxon>
        <taxon>Liliopsida</taxon>
        <taxon>Poales</taxon>
        <taxon>Poaceae</taxon>
        <taxon>BOP clade</taxon>
        <taxon>Pooideae</taxon>
        <taxon>Triticodae</taxon>
        <taxon>Triticeae</taxon>
        <taxon>Triticinae</taxon>
        <taxon>Aegilops</taxon>
    </lineage>
</organism>
<protein>
    <submittedName>
        <fullName evidence="2">Uncharacterized protein</fullName>
    </submittedName>
</protein>
<evidence type="ECO:0000313" key="3">
    <source>
        <dbReference type="Proteomes" id="UP000015105"/>
    </source>
</evidence>
<keyword evidence="1" id="KW-1133">Transmembrane helix</keyword>